<protein>
    <submittedName>
        <fullName evidence="1">Uncharacterized protein</fullName>
    </submittedName>
</protein>
<accession>A0A8J3FDK5</accession>
<organism evidence="1 2">
    <name type="scientific">Pilimelia terevasa</name>
    <dbReference type="NCBI Taxonomy" id="53372"/>
    <lineage>
        <taxon>Bacteria</taxon>
        <taxon>Bacillati</taxon>
        <taxon>Actinomycetota</taxon>
        <taxon>Actinomycetes</taxon>
        <taxon>Micromonosporales</taxon>
        <taxon>Micromonosporaceae</taxon>
        <taxon>Pilimelia</taxon>
    </lineage>
</organism>
<name>A0A8J3FDK5_9ACTN</name>
<reference evidence="1" key="1">
    <citation type="journal article" date="2014" name="Int. J. Syst. Evol. Microbiol.">
        <title>Complete genome sequence of Corynebacterium casei LMG S-19264T (=DSM 44701T), isolated from a smear-ripened cheese.</title>
        <authorList>
            <consortium name="US DOE Joint Genome Institute (JGI-PGF)"/>
            <person name="Walter F."/>
            <person name="Albersmeier A."/>
            <person name="Kalinowski J."/>
            <person name="Ruckert C."/>
        </authorList>
    </citation>
    <scope>NUCLEOTIDE SEQUENCE</scope>
    <source>
        <strain evidence="1">JCM 3091</strain>
    </source>
</reference>
<evidence type="ECO:0000313" key="2">
    <source>
        <dbReference type="Proteomes" id="UP000662200"/>
    </source>
</evidence>
<keyword evidence="2" id="KW-1185">Reference proteome</keyword>
<evidence type="ECO:0000313" key="1">
    <source>
        <dbReference type="EMBL" id="GGK13213.1"/>
    </source>
</evidence>
<dbReference type="RefSeq" id="WP_189112241.1">
    <property type="nucleotide sequence ID" value="NZ_BMQC01000001.1"/>
</dbReference>
<gene>
    <name evidence="1" type="ORF">GCM10010124_02220</name>
</gene>
<dbReference type="Proteomes" id="UP000662200">
    <property type="component" value="Unassembled WGS sequence"/>
</dbReference>
<dbReference type="AlphaFoldDB" id="A0A8J3FDK5"/>
<reference evidence="1" key="2">
    <citation type="submission" date="2020-09" db="EMBL/GenBank/DDBJ databases">
        <authorList>
            <person name="Sun Q."/>
            <person name="Ohkuma M."/>
        </authorList>
    </citation>
    <scope>NUCLEOTIDE SEQUENCE</scope>
    <source>
        <strain evidence="1">JCM 3091</strain>
    </source>
</reference>
<comment type="caution">
    <text evidence="1">The sequence shown here is derived from an EMBL/GenBank/DDBJ whole genome shotgun (WGS) entry which is preliminary data.</text>
</comment>
<sequence>MSVQRRRGQTALIWRTKTAIDKRGNTVVVADADGPHEVRAAFIPQRSARAEVPGQQQINVTRMIVAADLPEVNLWSRVRWRGRDWDVVTPPAYHHGTRRTRHWSIDIRERL</sequence>
<dbReference type="EMBL" id="BMQC01000001">
    <property type="protein sequence ID" value="GGK13213.1"/>
    <property type="molecule type" value="Genomic_DNA"/>
</dbReference>
<proteinExistence type="predicted"/>